<dbReference type="Proteomes" id="UP001604277">
    <property type="component" value="Unassembled WGS sequence"/>
</dbReference>
<feature type="compositionally biased region" description="Basic and acidic residues" evidence="1">
    <location>
        <begin position="28"/>
        <end position="44"/>
    </location>
</feature>
<evidence type="ECO:0000313" key="3">
    <source>
        <dbReference type="Proteomes" id="UP001604277"/>
    </source>
</evidence>
<evidence type="ECO:0000313" key="2">
    <source>
        <dbReference type="EMBL" id="KAL2550261.1"/>
    </source>
</evidence>
<evidence type="ECO:0000256" key="1">
    <source>
        <dbReference type="SAM" id="MobiDB-lite"/>
    </source>
</evidence>
<reference evidence="3" key="1">
    <citation type="submission" date="2024-07" db="EMBL/GenBank/DDBJ databases">
        <title>Two chromosome-level genome assemblies of Korean endemic species Abeliophyllum distichum and Forsythia ovata (Oleaceae).</title>
        <authorList>
            <person name="Jang H."/>
        </authorList>
    </citation>
    <scope>NUCLEOTIDE SEQUENCE [LARGE SCALE GENOMIC DNA]</scope>
</reference>
<comment type="caution">
    <text evidence="2">The sequence shown here is derived from an EMBL/GenBank/DDBJ whole genome shotgun (WGS) entry which is preliminary data.</text>
</comment>
<name>A0ABD1WKP0_9LAMI</name>
<feature type="compositionally biased region" description="Polar residues" evidence="1">
    <location>
        <begin position="8"/>
        <end position="22"/>
    </location>
</feature>
<dbReference type="AlphaFoldDB" id="A0ABD1WKP0"/>
<protein>
    <submittedName>
        <fullName evidence="2">Uncharacterized protein</fullName>
    </submittedName>
</protein>
<gene>
    <name evidence="2" type="ORF">Fot_11791</name>
</gene>
<sequence>MERAMQHASANVSNSNKATSGVRSGGADSKRPNSRETLKPEKHGTSHNSKSHKESKIDSDNSLLQNPPTELFNKVPWLNQCKKETVLVNHILKQLAKQAPGRQFREVLRPQKN</sequence>
<accession>A0ABD1WKP0</accession>
<proteinExistence type="predicted"/>
<organism evidence="2 3">
    <name type="scientific">Forsythia ovata</name>
    <dbReference type="NCBI Taxonomy" id="205694"/>
    <lineage>
        <taxon>Eukaryota</taxon>
        <taxon>Viridiplantae</taxon>
        <taxon>Streptophyta</taxon>
        <taxon>Embryophyta</taxon>
        <taxon>Tracheophyta</taxon>
        <taxon>Spermatophyta</taxon>
        <taxon>Magnoliopsida</taxon>
        <taxon>eudicotyledons</taxon>
        <taxon>Gunneridae</taxon>
        <taxon>Pentapetalae</taxon>
        <taxon>asterids</taxon>
        <taxon>lamiids</taxon>
        <taxon>Lamiales</taxon>
        <taxon>Oleaceae</taxon>
        <taxon>Forsythieae</taxon>
        <taxon>Forsythia</taxon>
    </lineage>
</organism>
<dbReference type="EMBL" id="JBFOLJ010000003">
    <property type="protein sequence ID" value="KAL2550261.1"/>
    <property type="molecule type" value="Genomic_DNA"/>
</dbReference>
<feature type="region of interest" description="Disordered" evidence="1">
    <location>
        <begin position="1"/>
        <end position="71"/>
    </location>
</feature>
<keyword evidence="3" id="KW-1185">Reference proteome</keyword>